<dbReference type="Proteomes" id="UP001162992">
    <property type="component" value="Chromosome 1"/>
</dbReference>
<evidence type="ECO:0000313" key="1">
    <source>
        <dbReference type="EMBL" id="KAJ7571198.1"/>
    </source>
</evidence>
<evidence type="ECO:0000313" key="2">
    <source>
        <dbReference type="Proteomes" id="UP001162992"/>
    </source>
</evidence>
<organism evidence="1 2">
    <name type="scientific">Diphasiastrum complanatum</name>
    <name type="common">Issler's clubmoss</name>
    <name type="synonym">Lycopodium complanatum</name>
    <dbReference type="NCBI Taxonomy" id="34168"/>
    <lineage>
        <taxon>Eukaryota</taxon>
        <taxon>Viridiplantae</taxon>
        <taxon>Streptophyta</taxon>
        <taxon>Embryophyta</taxon>
        <taxon>Tracheophyta</taxon>
        <taxon>Lycopodiopsida</taxon>
        <taxon>Lycopodiales</taxon>
        <taxon>Lycopodiaceae</taxon>
        <taxon>Lycopodioideae</taxon>
        <taxon>Diphasiastrum</taxon>
    </lineage>
</organism>
<protein>
    <submittedName>
        <fullName evidence="1">Uncharacterized protein</fullName>
    </submittedName>
</protein>
<reference evidence="2" key="1">
    <citation type="journal article" date="2024" name="Proc. Natl. Acad. Sci. U.S.A.">
        <title>Extraordinary preservation of gene collinearity over three hundred million years revealed in homosporous lycophytes.</title>
        <authorList>
            <person name="Li C."/>
            <person name="Wickell D."/>
            <person name="Kuo L.Y."/>
            <person name="Chen X."/>
            <person name="Nie B."/>
            <person name="Liao X."/>
            <person name="Peng D."/>
            <person name="Ji J."/>
            <person name="Jenkins J."/>
            <person name="Williams M."/>
            <person name="Shu S."/>
            <person name="Plott C."/>
            <person name="Barry K."/>
            <person name="Rajasekar S."/>
            <person name="Grimwood J."/>
            <person name="Han X."/>
            <person name="Sun S."/>
            <person name="Hou Z."/>
            <person name="He W."/>
            <person name="Dai G."/>
            <person name="Sun C."/>
            <person name="Schmutz J."/>
            <person name="Leebens-Mack J.H."/>
            <person name="Li F.W."/>
            <person name="Wang L."/>
        </authorList>
    </citation>
    <scope>NUCLEOTIDE SEQUENCE [LARGE SCALE GENOMIC DNA]</scope>
    <source>
        <strain evidence="2">cv. PW_Plant_1</strain>
    </source>
</reference>
<proteinExistence type="predicted"/>
<comment type="caution">
    <text evidence="1">The sequence shown here is derived from an EMBL/GenBank/DDBJ whole genome shotgun (WGS) entry which is preliminary data.</text>
</comment>
<accession>A0ACC2EXF1</accession>
<keyword evidence="2" id="KW-1185">Reference proteome</keyword>
<dbReference type="EMBL" id="CM055092">
    <property type="protein sequence ID" value="KAJ7571198.1"/>
    <property type="molecule type" value="Genomic_DNA"/>
</dbReference>
<name>A0ACC2EXF1_DIPCM</name>
<sequence>MGAFWTLVVRLSAFAGPAATLVYPLYASVKAIESPTKADDQQWLTYWVLYSFLTLFELVAGDFLGWVPLYPTIKLVLVCWLVLPQFQGAAFVYERFVRKQILGNQQQFGRRNARSHNGILELMSPDARASVAQFIDENGEEAFDRMISAATKAAKTRGNAKRESYERY</sequence>
<gene>
    <name evidence="1" type="ORF">O6H91_01G154500</name>
</gene>